<proteinExistence type="predicted"/>
<evidence type="ECO:0000313" key="2">
    <source>
        <dbReference type="EMBL" id="QJR12186.1"/>
    </source>
</evidence>
<dbReference type="AlphaFoldDB" id="A0A6M4GY59"/>
<protein>
    <submittedName>
        <fullName evidence="2">Uncharacterized protein</fullName>
    </submittedName>
</protein>
<dbReference type="KEGG" id="uru:DSM104443_03271"/>
<evidence type="ECO:0000313" key="3">
    <source>
        <dbReference type="Proteomes" id="UP000501534"/>
    </source>
</evidence>
<name>A0A6M4GY59_9PROT</name>
<feature type="chain" id="PRO_5026785221" evidence="1">
    <location>
        <begin position="22"/>
        <end position="460"/>
    </location>
</feature>
<keyword evidence="3" id="KW-1185">Reference proteome</keyword>
<accession>A0A6M4GY59</accession>
<sequence length="460" mass="47558">MRLHSTAAACAALLAAAPVAAVQLNPDGLGQALIYPYYTARSSAPGESFQTLVTVVNHTADAKSVRVRFREGANGASVAEFNLYLGPRDMWTAAVIPAGTSDTAQLLTRDTSCVDPPIPVAGLTFAAGSLEGSIEVIEMATLTGAAVAAVTPAGTQGVPPNCALVSAPLVPTVAAPSGGLSGTLTLLHVANGYDFTLNAEALAALSTQPFHRLPNDPYPGFSAAEITPVSVVATNGYLYRSLWPNGREAVSAVLIRSTAVAEYTVDPATQSRSDFVVTFPTRPYYPATSAGTPPFWITSSPPFGNYVGAGTRRRNGVSTQTGLGCFRDDFIGGTHCAPVFWARATTVLTGTTLNPHALSGTPGVFLSATPAASIPEVAPSGWATLIRLSVDTVTSLPGSTRLDLATGEVVTGAHTMRGMPQVGFSARTFRNGSLSCTSGTCQGNYGGVFPFRFLRDITGP</sequence>
<evidence type="ECO:0000256" key="1">
    <source>
        <dbReference type="SAM" id="SignalP"/>
    </source>
</evidence>
<reference evidence="2 3" key="1">
    <citation type="submission" date="2020-04" db="EMBL/GenBank/DDBJ databases">
        <title>Usitatibacter rugosus gen. nov., sp. nov. and Usitatibacter palustris sp. nov., novel members of Usitatibacteraceae fam. nov. within the order Nitrosomonadales isolated from soil.</title>
        <authorList>
            <person name="Huber K.J."/>
            <person name="Neumann-Schaal M."/>
            <person name="Geppert A."/>
            <person name="Luckner M."/>
            <person name="Wanner G."/>
            <person name="Overmann J."/>
        </authorList>
    </citation>
    <scope>NUCLEOTIDE SEQUENCE [LARGE SCALE GENOMIC DNA]</scope>
    <source>
        <strain evidence="2 3">0125_3</strain>
    </source>
</reference>
<dbReference type="Proteomes" id="UP000501534">
    <property type="component" value="Chromosome"/>
</dbReference>
<organism evidence="2 3">
    <name type="scientific">Usitatibacter rugosus</name>
    <dbReference type="NCBI Taxonomy" id="2732067"/>
    <lineage>
        <taxon>Bacteria</taxon>
        <taxon>Pseudomonadati</taxon>
        <taxon>Pseudomonadota</taxon>
        <taxon>Betaproteobacteria</taxon>
        <taxon>Nitrosomonadales</taxon>
        <taxon>Usitatibacteraceae</taxon>
        <taxon>Usitatibacter</taxon>
    </lineage>
</organism>
<gene>
    <name evidence="2" type="ORF">DSM104443_03271</name>
</gene>
<dbReference type="EMBL" id="CP053069">
    <property type="protein sequence ID" value="QJR12186.1"/>
    <property type="molecule type" value="Genomic_DNA"/>
</dbReference>
<feature type="signal peptide" evidence="1">
    <location>
        <begin position="1"/>
        <end position="21"/>
    </location>
</feature>
<keyword evidence="1" id="KW-0732">Signal</keyword>
<dbReference type="RefSeq" id="WP_171094168.1">
    <property type="nucleotide sequence ID" value="NZ_CP053069.1"/>
</dbReference>